<organism evidence="3 4">
    <name type="scientific">Flavobacterium limi</name>
    <dbReference type="NCBI Taxonomy" id="2045105"/>
    <lineage>
        <taxon>Bacteria</taxon>
        <taxon>Pseudomonadati</taxon>
        <taxon>Bacteroidota</taxon>
        <taxon>Flavobacteriia</taxon>
        <taxon>Flavobacteriales</taxon>
        <taxon>Flavobacteriaceae</taxon>
        <taxon>Flavobacterium</taxon>
    </lineage>
</organism>
<dbReference type="NCBIfam" id="TIGR02606">
    <property type="entry name" value="antidote_CC2985"/>
    <property type="match status" value="1"/>
</dbReference>
<evidence type="ECO:0000256" key="2">
    <source>
        <dbReference type="ARBA" id="ARBA00022649"/>
    </source>
</evidence>
<reference evidence="4" key="1">
    <citation type="journal article" date="2019" name="Int. J. Syst. Evol. Microbiol.">
        <title>The Global Catalogue of Microorganisms (GCM) 10K type strain sequencing project: providing services to taxonomists for standard genome sequencing and annotation.</title>
        <authorList>
            <consortium name="The Broad Institute Genomics Platform"/>
            <consortium name="The Broad Institute Genome Sequencing Center for Infectious Disease"/>
            <person name="Wu L."/>
            <person name="Ma J."/>
        </authorList>
    </citation>
    <scope>NUCLEOTIDE SEQUENCE [LARGE SCALE GENOMIC DNA]</scope>
    <source>
        <strain evidence="4">CGMCC 1.16060</strain>
    </source>
</reference>
<evidence type="ECO:0000313" key="3">
    <source>
        <dbReference type="EMBL" id="GGF26404.1"/>
    </source>
</evidence>
<dbReference type="Pfam" id="PF03693">
    <property type="entry name" value="ParD_antitoxin"/>
    <property type="match status" value="1"/>
</dbReference>
<dbReference type="PANTHER" id="PTHR36582:SF2">
    <property type="entry name" value="ANTITOXIN PARD"/>
    <property type="match status" value="1"/>
</dbReference>
<proteinExistence type="inferred from homology"/>
<accession>A0ABQ1UUR4</accession>
<dbReference type="CDD" id="cd22231">
    <property type="entry name" value="RHH_NikR_HicB-like"/>
    <property type="match status" value="1"/>
</dbReference>
<dbReference type="Gene3D" id="6.10.10.120">
    <property type="entry name" value="Antitoxin ParD1-like"/>
    <property type="match status" value="1"/>
</dbReference>
<gene>
    <name evidence="3" type="primary">parD1</name>
    <name evidence="3" type="ORF">GCM10011518_39740</name>
</gene>
<sequence length="82" mass="9517">MAKNTSILLGDYFDNFINSQVKTGRFSSASEVVRAALRMFEQEETKKEEIIKELKKGEKSGFVKDFNRDSFMDSLHEKYAKK</sequence>
<evidence type="ECO:0000256" key="1">
    <source>
        <dbReference type="ARBA" id="ARBA00008580"/>
    </source>
</evidence>
<dbReference type="InterPro" id="IPR010985">
    <property type="entry name" value="Ribbon_hlx_hlx"/>
</dbReference>
<evidence type="ECO:0000313" key="4">
    <source>
        <dbReference type="Proteomes" id="UP000655016"/>
    </source>
</evidence>
<comment type="caution">
    <text evidence="3">The sequence shown here is derived from an EMBL/GenBank/DDBJ whole genome shotgun (WGS) entry which is preliminary data.</text>
</comment>
<keyword evidence="2" id="KW-1277">Toxin-antitoxin system</keyword>
<dbReference type="RefSeq" id="WP_163396183.1">
    <property type="nucleotide sequence ID" value="NZ_BMKP01000011.1"/>
</dbReference>
<dbReference type="InterPro" id="IPR022789">
    <property type="entry name" value="ParD"/>
</dbReference>
<protein>
    <submittedName>
        <fullName evidence="3">Antitoxin ParD1</fullName>
    </submittedName>
</protein>
<dbReference type="SUPFAM" id="SSF47598">
    <property type="entry name" value="Ribbon-helix-helix"/>
    <property type="match status" value="1"/>
</dbReference>
<comment type="similarity">
    <text evidence="1">Belongs to the ParD antitoxin family.</text>
</comment>
<dbReference type="EMBL" id="BMKP01000011">
    <property type="protein sequence ID" value="GGF26404.1"/>
    <property type="molecule type" value="Genomic_DNA"/>
</dbReference>
<keyword evidence="4" id="KW-1185">Reference proteome</keyword>
<dbReference type="Proteomes" id="UP000655016">
    <property type="component" value="Unassembled WGS sequence"/>
</dbReference>
<name>A0ABQ1UUR4_9FLAO</name>
<dbReference type="InterPro" id="IPR038296">
    <property type="entry name" value="ParD_sf"/>
</dbReference>
<dbReference type="PANTHER" id="PTHR36582">
    <property type="entry name" value="ANTITOXIN PARD"/>
    <property type="match status" value="1"/>
</dbReference>